<dbReference type="AlphaFoldDB" id="A0A4C1W5Q5"/>
<evidence type="ECO:0000313" key="2">
    <source>
        <dbReference type="EMBL" id="GBP45862.1"/>
    </source>
</evidence>
<accession>A0A4C1W5Q5</accession>
<feature type="region of interest" description="Disordered" evidence="1">
    <location>
        <begin position="1"/>
        <end position="34"/>
    </location>
</feature>
<sequence length="178" mass="19370">MQTEPGTSGARPAAPGVLHRPYKNIGDGPPPRLRRSLRKEIRGAESRARRAVRILALQSLRLTGYHRRSIERGGISSYGQRTCQPPGCYRRPWALATLKSCQCVAGLLPRNRVSDGEISGLMERDGGLMVVGRELHKCKKVGTLEDGLYRSESGSAASTPSVARHGPTAVVPPTHSRR</sequence>
<protein>
    <submittedName>
        <fullName evidence="2">Uncharacterized protein</fullName>
    </submittedName>
</protein>
<comment type="caution">
    <text evidence="2">The sequence shown here is derived from an EMBL/GenBank/DDBJ whole genome shotgun (WGS) entry which is preliminary data.</text>
</comment>
<evidence type="ECO:0000256" key="1">
    <source>
        <dbReference type="SAM" id="MobiDB-lite"/>
    </source>
</evidence>
<name>A0A4C1W5Q5_EUMVA</name>
<proteinExistence type="predicted"/>
<dbReference type="Proteomes" id="UP000299102">
    <property type="component" value="Unassembled WGS sequence"/>
</dbReference>
<feature type="region of interest" description="Disordered" evidence="1">
    <location>
        <begin position="150"/>
        <end position="178"/>
    </location>
</feature>
<feature type="compositionally biased region" description="Polar residues" evidence="1">
    <location>
        <begin position="152"/>
        <end position="161"/>
    </location>
</feature>
<reference evidence="2 3" key="1">
    <citation type="journal article" date="2019" name="Commun. Biol.">
        <title>The bagworm genome reveals a unique fibroin gene that provides high tensile strength.</title>
        <authorList>
            <person name="Kono N."/>
            <person name="Nakamura H."/>
            <person name="Ohtoshi R."/>
            <person name="Tomita M."/>
            <person name="Numata K."/>
            <person name="Arakawa K."/>
        </authorList>
    </citation>
    <scope>NUCLEOTIDE SEQUENCE [LARGE SCALE GENOMIC DNA]</scope>
</reference>
<keyword evidence="3" id="KW-1185">Reference proteome</keyword>
<gene>
    <name evidence="2" type="ORF">EVAR_31767_1</name>
</gene>
<evidence type="ECO:0000313" key="3">
    <source>
        <dbReference type="Proteomes" id="UP000299102"/>
    </source>
</evidence>
<dbReference type="EMBL" id="BGZK01000473">
    <property type="protein sequence ID" value="GBP45862.1"/>
    <property type="molecule type" value="Genomic_DNA"/>
</dbReference>
<organism evidence="2 3">
    <name type="scientific">Eumeta variegata</name>
    <name type="common">Bagworm moth</name>
    <name type="synonym">Eumeta japonica</name>
    <dbReference type="NCBI Taxonomy" id="151549"/>
    <lineage>
        <taxon>Eukaryota</taxon>
        <taxon>Metazoa</taxon>
        <taxon>Ecdysozoa</taxon>
        <taxon>Arthropoda</taxon>
        <taxon>Hexapoda</taxon>
        <taxon>Insecta</taxon>
        <taxon>Pterygota</taxon>
        <taxon>Neoptera</taxon>
        <taxon>Endopterygota</taxon>
        <taxon>Lepidoptera</taxon>
        <taxon>Glossata</taxon>
        <taxon>Ditrysia</taxon>
        <taxon>Tineoidea</taxon>
        <taxon>Psychidae</taxon>
        <taxon>Oiketicinae</taxon>
        <taxon>Eumeta</taxon>
    </lineage>
</organism>